<dbReference type="PANTHER" id="PTHR32097">
    <property type="entry name" value="CAMP-BINDING PROTEIN 1-RELATED"/>
    <property type="match status" value="1"/>
</dbReference>
<dbReference type="PANTHER" id="PTHR32097:SF4">
    <property type="entry name" value="GENERAL STRESS PROTEIN 16U"/>
    <property type="match status" value="1"/>
</dbReference>
<gene>
    <name evidence="4" type="ORF">BECKDK2373B_GA0170837_101356</name>
</gene>
<dbReference type="Gene3D" id="2.60.60.30">
    <property type="entry name" value="sav2460 like domains"/>
    <property type="match status" value="1"/>
</dbReference>
<dbReference type="Pfam" id="PF02342">
    <property type="entry name" value="TerD"/>
    <property type="match status" value="1"/>
</dbReference>
<evidence type="ECO:0000256" key="2">
    <source>
        <dbReference type="ARBA" id="ARBA00022686"/>
    </source>
</evidence>
<dbReference type="AlphaFoldDB" id="A0A450S471"/>
<organism evidence="4">
    <name type="scientific">Candidatus Kentrum sp. DK</name>
    <dbReference type="NCBI Taxonomy" id="2126562"/>
    <lineage>
        <taxon>Bacteria</taxon>
        <taxon>Pseudomonadati</taxon>
        <taxon>Pseudomonadota</taxon>
        <taxon>Gammaproteobacteria</taxon>
        <taxon>Candidatus Kentrum</taxon>
    </lineage>
</organism>
<reference evidence="4" key="1">
    <citation type="submission" date="2019-02" db="EMBL/GenBank/DDBJ databases">
        <authorList>
            <person name="Gruber-Vodicka R. H."/>
            <person name="Seah K. B. B."/>
        </authorList>
    </citation>
    <scope>NUCLEOTIDE SEQUENCE</scope>
    <source>
        <strain evidence="4">BECK_DK47</strain>
    </source>
</reference>
<dbReference type="InterPro" id="IPR051324">
    <property type="entry name" value="Stress/Tellurium_Resist"/>
</dbReference>
<evidence type="ECO:0000313" key="4">
    <source>
        <dbReference type="EMBL" id="VFJ46574.1"/>
    </source>
</evidence>
<dbReference type="GO" id="GO:0046690">
    <property type="term" value="P:response to tellurium ion"/>
    <property type="evidence" value="ECO:0007669"/>
    <property type="project" value="UniProtKB-KW"/>
</dbReference>
<dbReference type="InterPro" id="IPR003325">
    <property type="entry name" value="TerD"/>
</dbReference>
<name>A0A450S471_9GAMM</name>
<dbReference type="EMBL" id="CAADEX010000013">
    <property type="protein sequence ID" value="VFJ46574.1"/>
    <property type="molecule type" value="Genomic_DNA"/>
</dbReference>
<sequence length="192" mass="20836">MAVNLTKGGRINLEKEAPGLARVSVGLGWDQRDTDGSDFDLDASVFLLGDDGKARSEQDFVFYNHMEAVGGAVKHMGDNRTGEGEGDDEVVEIDLNALATSDTAIQKLAFVVTIHEAESRKQNFGQVENAFIRIVNQADGKEIVRFDLTEDYSIETAMIFGELYTKDNEWRFSAVGSGFAGGLGAVCAKYGL</sequence>
<comment type="similarity">
    <text evidence="1">Belongs to the CAPAB/TerDEXZ family.</text>
</comment>
<dbReference type="CDD" id="cd06974">
    <property type="entry name" value="TerD_like"/>
    <property type="match status" value="1"/>
</dbReference>
<keyword evidence="2" id="KW-0778">Tellurium resistance</keyword>
<accession>A0A450S471</accession>
<feature type="domain" description="TerD" evidence="3">
    <location>
        <begin position="1"/>
        <end position="190"/>
    </location>
</feature>
<evidence type="ECO:0000256" key="1">
    <source>
        <dbReference type="ARBA" id="ARBA00008775"/>
    </source>
</evidence>
<proteinExistence type="inferred from homology"/>
<protein>
    <submittedName>
        <fullName evidence="4">Tellurium resistance protein TerD</fullName>
    </submittedName>
</protein>
<evidence type="ECO:0000259" key="3">
    <source>
        <dbReference type="Pfam" id="PF02342"/>
    </source>
</evidence>